<dbReference type="PANTHER" id="PTHR24305:SF152">
    <property type="entry name" value="P450, PUTATIVE (EUROFUNG)-RELATED"/>
    <property type="match status" value="1"/>
</dbReference>
<dbReference type="InterPro" id="IPR002401">
    <property type="entry name" value="Cyt_P450_E_grp-I"/>
</dbReference>
<feature type="transmembrane region" description="Helical" evidence="7">
    <location>
        <begin position="6"/>
        <end position="27"/>
    </location>
</feature>
<dbReference type="InterPro" id="IPR050121">
    <property type="entry name" value="Cytochrome_P450_monoxygenase"/>
</dbReference>
<keyword evidence="7" id="KW-0472">Membrane</keyword>
<comment type="cofactor">
    <cofactor evidence="1 5">
        <name>heme</name>
        <dbReference type="ChEBI" id="CHEBI:30413"/>
    </cofactor>
</comment>
<keyword evidence="7" id="KW-0812">Transmembrane</keyword>
<evidence type="ECO:0000313" key="8">
    <source>
        <dbReference type="EMBL" id="KZV96245.1"/>
    </source>
</evidence>
<keyword evidence="6" id="KW-0560">Oxidoreductase</keyword>
<dbReference type="SUPFAM" id="SSF48264">
    <property type="entry name" value="Cytochrome P450"/>
    <property type="match status" value="1"/>
</dbReference>
<dbReference type="OrthoDB" id="1470350at2759"/>
<comment type="pathway">
    <text evidence="2">Secondary metabolite biosynthesis.</text>
</comment>
<proteinExistence type="inferred from homology"/>
<dbReference type="STRING" id="1314781.A0A165KF78"/>
<dbReference type="Pfam" id="PF00067">
    <property type="entry name" value="p450"/>
    <property type="match status" value="1"/>
</dbReference>
<dbReference type="Gene3D" id="1.10.630.10">
    <property type="entry name" value="Cytochrome P450"/>
    <property type="match status" value="1"/>
</dbReference>
<keyword evidence="5 6" id="KW-0349">Heme</keyword>
<dbReference type="PRINTS" id="PR00463">
    <property type="entry name" value="EP450I"/>
</dbReference>
<dbReference type="GO" id="GO:0016705">
    <property type="term" value="F:oxidoreductase activity, acting on paired donors, with incorporation or reduction of molecular oxygen"/>
    <property type="evidence" value="ECO:0007669"/>
    <property type="project" value="InterPro"/>
</dbReference>
<dbReference type="InterPro" id="IPR036396">
    <property type="entry name" value="Cyt_P450_sf"/>
</dbReference>
<keyword evidence="4 5" id="KW-0408">Iron</keyword>
<keyword evidence="3 5" id="KW-0479">Metal-binding</keyword>
<dbReference type="GO" id="GO:0004497">
    <property type="term" value="F:monooxygenase activity"/>
    <property type="evidence" value="ECO:0007669"/>
    <property type="project" value="UniProtKB-KW"/>
</dbReference>
<name>A0A165KF78_EXIGL</name>
<keyword evidence="7" id="KW-1133">Transmembrane helix</keyword>
<dbReference type="Proteomes" id="UP000077266">
    <property type="component" value="Unassembled WGS sequence"/>
</dbReference>
<keyword evidence="6" id="KW-0503">Monooxygenase</keyword>
<reference evidence="8 9" key="1">
    <citation type="journal article" date="2016" name="Mol. Biol. Evol.">
        <title>Comparative Genomics of Early-Diverging Mushroom-Forming Fungi Provides Insights into the Origins of Lignocellulose Decay Capabilities.</title>
        <authorList>
            <person name="Nagy L.G."/>
            <person name="Riley R."/>
            <person name="Tritt A."/>
            <person name="Adam C."/>
            <person name="Daum C."/>
            <person name="Floudas D."/>
            <person name="Sun H."/>
            <person name="Yadav J.S."/>
            <person name="Pangilinan J."/>
            <person name="Larsson K.H."/>
            <person name="Matsuura K."/>
            <person name="Barry K."/>
            <person name="Labutti K."/>
            <person name="Kuo R."/>
            <person name="Ohm R.A."/>
            <person name="Bhattacharya S.S."/>
            <person name="Shirouzu T."/>
            <person name="Yoshinaga Y."/>
            <person name="Martin F.M."/>
            <person name="Grigoriev I.V."/>
            <person name="Hibbett D.S."/>
        </authorList>
    </citation>
    <scope>NUCLEOTIDE SEQUENCE [LARGE SCALE GENOMIC DNA]</scope>
    <source>
        <strain evidence="8 9">HHB12029</strain>
    </source>
</reference>
<dbReference type="CDD" id="cd11062">
    <property type="entry name" value="CYP58-like"/>
    <property type="match status" value="1"/>
</dbReference>
<dbReference type="PROSITE" id="PS00086">
    <property type="entry name" value="CYTOCHROME_P450"/>
    <property type="match status" value="1"/>
</dbReference>
<accession>A0A165KF78</accession>
<feature type="binding site" description="axial binding residue" evidence="5">
    <location>
        <position position="442"/>
    </location>
    <ligand>
        <name>heme</name>
        <dbReference type="ChEBI" id="CHEBI:30413"/>
    </ligand>
    <ligandPart>
        <name>Fe</name>
        <dbReference type="ChEBI" id="CHEBI:18248"/>
    </ligandPart>
</feature>
<sequence>MALQQAAPYIGTLAGAWLLISVGRIAYRLLFHPLAKFPGPTCAAVTDWYRTYYEVWKNGAFVDRLNELHAQYGKTVVRIGPNSLHFNNPRAYADIYTLGTRFTKDPSFYAAMHQPECSLTMMDRREAKTRRDVLAPLFSRKAVLQLETVVSEKVDKLVTRVLSYAASGKPVDLHRAYHSAALDVVLDYCFARHHNVLDADDFSHWLVLAFEESFSGILVLVNFDWLYYIMVALEAIMAPFQSTPSYNSVWTEGRATLNKLTKHPELLDQQPHETIYNRLLVPQPEKGQLKPASHFSILQEADNLTAAGGDTVGNAATVGTFYVLHNPSVRNALVAELCAAWQDKSVPMTYEELEKLPYLTMVIKESLRLSHGIVLPTPRVVHEASTIAGYHVPPGTSVAMGSTFMHYNTDIFPDPREFRPERWETPDLDQYLVAFSKGRRSCLGQNLGWCELYLILGHMFRKVDMQLYNTTLQDMEYRAHLTPTFWRKHLQCIVKEQA</sequence>
<organism evidence="8 9">
    <name type="scientific">Exidia glandulosa HHB12029</name>
    <dbReference type="NCBI Taxonomy" id="1314781"/>
    <lineage>
        <taxon>Eukaryota</taxon>
        <taxon>Fungi</taxon>
        <taxon>Dikarya</taxon>
        <taxon>Basidiomycota</taxon>
        <taxon>Agaricomycotina</taxon>
        <taxon>Agaricomycetes</taxon>
        <taxon>Auriculariales</taxon>
        <taxon>Exidiaceae</taxon>
        <taxon>Exidia</taxon>
    </lineage>
</organism>
<dbReference type="GO" id="GO:0005506">
    <property type="term" value="F:iron ion binding"/>
    <property type="evidence" value="ECO:0007669"/>
    <property type="project" value="InterPro"/>
</dbReference>
<dbReference type="GO" id="GO:0020037">
    <property type="term" value="F:heme binding"/>
    <property type="evidence" value="ECO:0007669"/>
    <property type="project" value="InterPro"/>
</dbReference>
<evidence type="ECO:0000256" key="3">
    <source>
        <dbReference type="ARBA" id="ARBA00022723"/>
    </source>
</evidence>
<evidence type="ECO:0000256" key="2">
    <source>
        <dbReference type="ARBA" id="ARBA00005179"/>
    </source>
</evidence>
<dbReference type="InterPro" id="IPR017972">
    <property type="entry name" value="Cyt_P450_CS"/>
</dbReference>
<keyword evidence="9" id="KW-1185">Reference proteome</keyword>
<dbReference type="EMBL" id="KV425945">
    <property type="protein sequence ID" value="KZV96245.1"/>
    <property type="molecule type" value="Genomic_DNA"/>
</dbReference>
<dbReference type="AlphaFoldDB" id="A0A165KF78"/>
<evidence type="ECO:0000256" key="1">
    <source>
        <dbReference type="ARBA" id="ARBA00001971"/>
    </source>
</evidence>
<evidence type="ECO:0000256" key="4">
    <source>
        <dbReference type="ARBA" id="ARBA00023004"/>
    </source>
</evidence>
<dbReference type="PRINTS" id="PR00385">
    <property type="entry name" value="P450"/>
</dbReference>
<evidence type="ECO:0000256" key="5">
    <source>
        <dbReference type="PIRSR" id="PIRSR602401-1"/>
    </source>
</evidence>
<dbReference type="InParanoid" id="A0A165KF78"/>
<dbReference type="InterPro" id="IPR001128">
    <property type="entry name" value="Cyt_P450"/>
</dbReference>
<comment type="similarity">
    <text evidence="6">Belongs to the cytochrome P450 family.</text>
</comment>
<dbReference type="PANTHER" id="PTHR24305">
    <property type="entry name" value="CYTOCHROME P450"/>
    <property type="match status" value="1"/>
</dbReference>
<protein>
    <submittedName>
        <fullName evidence="8">Cytochrome P450</fullName>
    </submittedName>
</protein>
<evidence type="ECO:0000313" key="9">
    <source>
        <dbReference type="Proteomes" id="UP000077266"/>
    </source>
</evidence>
<evidence type="ECO:0000256" key="7">
    <source>
        <dbReference type="SAM" id="Phobius"/>
    </source>
</evidence>
<gene>
    <name evidence="8" type="ORF">EXIGLDRAFT_671231</name>
</gene>
<evidence type="ECO:0000256" key="6">
    <source>
        <dbReference type="RuleBase" id="RU000461"/>
    </source>
</evidence>